<evidence type="ECO:0000313" key="3">
    <source>
        <dbReference type="Proteomes" id="UP000789833"/>
    </source>
</evidence>
<keyword evidence="1" id="KW-1133">Transmembrane helix</keyword>
<accession>A0ABN8A9B2</accession>
<name>A0ABN8A9B2_9BACI</name>
<gene>
    <name evidence="2" type="ORF">BACCIP111883_02506</name>
</gene>
<reference evidence="2 3" key="1">
    <citation type="submission" date="2021-10" db="EMBL/GenBank/DDBJ databases">
        <authorList>
            <person name="Criscuolo A."/>
        </authorList>
    </citation>
    <scope>NUCLEOTIDE SEQUENCE [LARGE SCALE GENOMIC DNA]</scope>
    <source>
        <strain evidence="3">CIP 111883</strain>
    </source>
</reference>
<comment type="caution">
    <text evidence="2">The sequence shown here is derived from an EMBL/GenBank/DDBJ whole genome shotgun (WGS) entry which is preliminary data.</text>
</comment>
<dbReference type="Gene3D" id="2.40.50.660">
    <property type="match status" value="1"/>
</dbReference>
<evidence type="ECO:0000256" key="1">
    <source>
        <dbReference type="SAM" id="Phobius"/>
    </source>
</evidence>
<evidence type="ECO:0008006" key="4">
    <source>
        <dbReference type="Google" id="ProtNLM"/>
    </source>
</evidence>
<dbReference type="EMBL" id="CAKJTJ010000013">
    <property type="protein sequence ID" value="CAG9621733.1"/>
    <property type="molecule type" value="Genomic_DNA"/>
</dbReference>
<dbReference type="InterPro" id="IPR019635">
    <property type="entry name" value="DUF2500"/>
</dbReference>
<keyword evidence="1" id="KW-0472">Membrane</keyword>
<feature type="transmembrane region" description="Helical" evidence="1">
    <location>
        <begin position="21"/>
        <end position="42"/>
    </location>
</feature>
<organism evidence="2 3">
    <name type="scientific">Sutcliffiella rhizosphaerae</name>
    <dbReference type="NCBI Taxonomy" id="2880967"/>
    <lineage>
        <taxon>Bacteria</taxon>
        <taxon>Bacillati</taxon>
        <taxon>Bacillota</taxon>
        <taxon>Bacilli</taxon>
        <taxon>Bacillales</taxon>
        <taxon>Bacillaceae</taxon>
        <taxon>Sutcliffiella</taxon>
    </lineage>
</organism>
<proteinExistence type="predicted"/>
<dbReference type="Proteomes" id="UP000789833">
    <property type="component" value="Unassembled WGS sequence"/>
</dbReference>
<dbReference type="Pfam" id="PF10694">
    <property type="entry name" value="DUF2500"/>
    <property type="match status" value="1"/>
</dbReference>
<sequence length="129" mass="15041">MHSGMMEMIDGFFMGDGFFELFFFIILFAIISVFCFIIFNGLKEWKYNNNQPELTVAAIVVTKRMDVSHSSLSDTNSSSHTTYYVTFQVESGDRMEFMVDGKDYSQIVEEDKGKLNFKGRRFLGFERRM</sequence>
<protein>
    <recommendedName>
        <fullName evidence="4">DUF2500 domain-containing protein</fullName>
    </recommendedName>
</protein>
<keyword evidence="3" id="KW-1185">Reference proteome</keyword>
<evidence type="ECO:0000313" key="2">
    <source>
        <dbReference type="EMBL" id="CAG9621733.1"/>
    </source>
</evidence>
<keyword evidence="1" id="KW-0812">Transmembrane</keyword>